<feature type="transmembrane region" description="Helical" evidence="1">
    <location>
        <begin position="194"/>
        <end position="214"/>
    </location>
</feature>
<keyword evidence="1" id="KW-0812">Transmembrane</keyword>
<keyword evidence="1" id="KW-0472">Membrane</keyword>
<dbReference type="InterPro" id="IPR037185">
    <property type="entry name" value="EmrE-like"/>
</dbReference>
<feature type="transmembrane region" description="Helical" evidence="1">
    <location>
        <begin position="130"/>
        <end position="150"/>
    </location>
</feature>
<dbReference type="PANTHER" id="PTHR40761">
    <property type="entry name" value="CONSERVED INTEGRAL MEMBRANE ALANINE VALINE AND LEUCINE RICH PROTEIN-RELATED"/>
    <property type="match status" value="1"/>
</dbReference>
<dbReference type="SUPFAM" id="SSF103481">
    <property type="entry name" value="Multidrug resistance efflux transporter EmrE"/>
    <property type="match status" value="1"/>
</dbReference>
<dbReference type="EMBL" id="WJHE01000855">
    <property type="protein sequence ID" value="MST34111.1"/>
    <property type="molecule type" value="Genomic_DNA"/>
</dbReference>
<accession>A0ABW9QWT3</accession>
<evidence type="ECO:0008006" key="4">
    <source>
        <dbReference type="Google" id="ProtNLM"/>
    </source>
</evidence>
<comment type="caution">
    <text evidence="2">The sequence shown here is derived from an EMBL/GenBank/DDBJ whole genome shotgun (WGS) entry which is preliminary data.</text>
</comment>
<reference evidence="2 3" key="1">
    <citation type="submission" date="2019-11" db="EMBL/GenBank/DDBJ databases">
        <title>Acidiferrimicrobium australis gen. nov., sp. nov., an acidophilic and obligately heterotrophic, member of the Actinobacteria that catalyses dissimilatory oxido- reduction of iron isolated from metal-rich acidic water in Chile.</title>
        <authorList>
            <person name="Gonzalez D."/>
            <person name="Huber K."/>
            <person name="Hedrich S."/>
            <person name="Rojas-Villalobos C."/>
            <person name="Quatrini R."/>
            <person name="Dinamarca M.A."/>
            <person name="Schwarz A."/>
            <person name="Canales C."/>
            <person name="Nancucheo I."/>
        </authorList>
    </citation>
    <scope>NUCLEOTIDE SEQUENCE [LARGE SCALE GENOMIC DNA]</scope>
    <source>
        <strain evidence="2 3">USS-CCA1</strain>
    </source>
</reference>
<dbReference type="NCBIfam" id="NF038012">
    <property type="entry name" value="DMT_1"/>
    <property type="match status" value="1"/>
</dbReference>
<name>A0ABW9QWT3_9ACTN</name>
<keyword evidence="1" id="KW-1133">Transmembrane helix</keyword>
<evidence type="ECO:0000313" key="3">
    <source>
        <dbReference type="Proteomes" id="UP000437736"/>
    </source>
</evidence>
<proteinExistence type="predicted"/>
<feature type="non-terminal residue" evidence="2">
    <location>
        <position position="268"/>
    </location>
</feature>
<dbReference type="Proteomes" id="UP000437736">
    <property type="component" value="Unassembled WGS sequence"/>
</dbReference>
<dbReference type="PANTHER" id="PTHR40761:SF1">
    <property type="entry name" value="CONSERVED INTEGRAL MEMBRANE ALANINE VALINE AND LEUCINE RICH PROTEIN-RELATED"/>
    <property type="match status" value="1"/>
</dbReference>
<keyword evidence="3" id="KW-1185">Reference proteome</keyword>
<evidence type="ECO:0000313" key="2">
    <source>
        <dbReference type="EMBL" id="MST34111.1"/>
    </source>
</evidence>
<evidence type="ECO:0000256" key="1">
    <source>
        <dbReference type="SAM" id="Phobius"/>
    </source>
</evidence>
<protein>
    <recommendedName>
        <fullName evidence="4">EamA family transporter</fullName>
    </recommendedName>
</protein>
<feature type="transmembrane region" description="Helical" evidence="1">
    <location>
        <begin position="157"/>
        <end position="174"/>
    </location>
</feature>
<gene>
    <name evidence="2" type="ORF">GHK86_15450</name>
</gene>
<organism evidence="2 3">
    <name type="scientific">Acidiferrimicrobium australe</name>
    <dbReference type="NCBI Taxonomy" id="2664430"/>
    <lineage>
        <taxon>Bacteria</taxon>
        <taxon>Bacillati</taxon>
        <taxon>Actinomycetota</taxon>
        <taxon>Acidimicrobiia</taxon>
        <taxon>Acidimicrobiales</taxon>
        <taxon>Acidimicrobiaceae</taxon>
        <taxon>Acidiferrimicrobium</taxon>
    </lineage>
</organism>
<feature type="transmembrane region" description="Helical" evidence="1">
    <location>
        <begin position="101"/>
        <end position="118"/>
    </location>
</feature>
<sequence>MVFVFGLVSAVLLAVGFVVQQHVAALTPADERLSPRLLLDLIGRPLWLVGIASMAAGQIVEAVALHFGDLTVVEALTATNVLFALPMAAAWRRKRLCRRDWVGAAGIVAGLATFVIAADPPATRIPVVPFGSWLAAGLAILAAAAVVVAVGRRRSAAPQATLFGLGAGIVFGLQDGLTQRVLQVPFGIHFLTSWVPYALLAVGITGLLIAQSAYQAAPLKASLPAINIAEPVTGIGLGAGLFAQGLWVGTEPLIFELLGIVCMMIGLL</sequence>